<keyword evidence="2" id="KW-0808">Transferase</keyword>
<dbReference type="Gene3D" id="3.10.10.10">
    <property type="entry name" value="HIV Type 1 Reverse Transcriptase, subunit A, domain 1"/>
    <property type="match status" value="1"/>
</dbReference>
<evidence type="ECO:0000259" key="9">
    <source>
        <dbReference type="Pfam" id="PF17919"/>
    </source>
</evidence>
<dbReference type="Pfam" id="PF17919">
    <property type="entry name" value="RT_RNaseH_2"/>
    <property type="match status" value="1"/>
</dbReference>
<dbReference type="CDD" id="cd01647">
    <property type="entry name" value="RT_LTR"/>
    <property type="match status" value="1"/>
</dbReference>
<evidence type="ECO:0000256" key="1">
    <source>
        <dbReference type="ARBA" id="ARBA00022670"/>
    </source>
</evidence>
<dbReference type="GO" id="GO:0004519">
    <property type="term" value="F:endonuclease activity"/>
    <property type="evidence" value="ECO:0007669"/>
    <property type="project" value="UniProtKB-KW"/>
</dbReference>
<feature type="domain" description="Reverse transcriptase/retrotransposon-derived protein RNase H-like" evidence="9">
    <location>
        <begin position="294"/>
        <end position="369"/>
    </location>
</feature>
<evidence type="ECO:0000256" key="5">
    <source>
        <dbReference type="ARBA" id="ARBA00022759"/>
    </source>
</evidence>
<name>A0A164PZ34_9CRUS</name>
<dbReference type="EMBL" id="LRGB01002505">
    <property type="protein sequence ID" value="KZS07280.1"/>
    <property type="molecule type" value="Genomic_DNA"/>
</dbReference>
<proteinExistence type="predicted"/>
<evidence type="ECO:0000256" key="6">
    <source>
        <dbReference type="ARBA" id="ARBA00022801"/>
    </source>
</evidence>
<keyword evidence="6" id="KW-0378">Hydrolase</keyword>
<dbReference type="InterPro" id="IPR000477">
    <property type="entry name" value="RT_dom"/>
</dbReference>
<dbReference type="InterPro" id="IPR043502">
    <property type="entry name" value="DNA/RNA_pol_sf"/>
</dbReference>
<organism evidence="10 11">
    <name type="scientific">Daphnia magna</name>
    <dbReference type="NCBI Taxonomy" id="35525"/>
    <lineage>
        <taxon>Eukaryota</taxon>
        <taxon>Metazoa</taxon>
        <taxon>Ecdysozoa</taxon>
        <taxon>Arthropoda</taxon>
        <taxon>Crustacea</taxon>
        <taxon>Branchiopoda</taxon>
        <taxon>Diplostraca</taxon>
        <taxon>Cladocera</taxon>
        <taxon>Anomopoda</taxon>
        <taxon>Daphniidae</taxon>
        <taxon>Daphnia</taxon>
    </lineage>
</organism>
<dbReference type="GO" id="GO:0003964">
    <property type="term" value="F:RNA-directed DNA polymerase activity"/>
    <property type="evidence" value="ECO:0007669"/>
    <property type="project" value="UniProtKB-KW"/>
</dbReference>
<evidence type="ECO:0008006" key="12">
    <source>
        <dbReference type="Google" id="ProtNLM"/>
    </source>
</evidence>
<keyword evidence="3" id="KW-0548">Nucleotidyltransferase</keyword>
<dbReference type="PANTHER" id="PTHR33064:SF37">
    <property type="entry name" value="RIBONUCLEASE H"/>
    <property type="match status" value="1"/>
</dbReference>
<evidence type="ECO:0000256" key="2">
    <source>
        <dbReference type="ARBA" id="ARBA00022679"/>
    </source>
</evidence>
<dbReference type="FunFam" id="3.10.10.10:FF:000007">
    <property type="entry name" value="Retrovirus-related Pol polyprotein from transposon 17.6-like Protein"/>
    <property type="match status" value="1"/>
</dbReference>
<protein>
    <recommendedName>
        <fullName evidence="12">Reverse transcriptase/retrotransposon-derived protein RNase H-like domain-containing protein</fullName>
    </recommendedName>
</protein>
<gene>
    <name evidence="10" type="ORF">APZ42_029043</name>
</gene>
<dbReference type="STRING" id="35525.A0A164PZ34"/>
<dbReference type="Gene3D" id="3.30.70.270">
    <property type="match status" value="1"/>
</dbReference>
<comment type="caution">
    <text evidence="10">The sequence shown here is derived from an EMBL/GenBank/DDBJ whole genome shotgun (WGS) entry which is preliminary data.</text>
</comment>
<evidence type="ECO:0000259" key="8">
    <source>
        <dbReference type="Pfam" id="PF00078"/>
    </source>
</evidence>
<dbReference type="SUPFAM" id="SSF56672">
    <property type="entry name" value="DNA/RNA polymerases"/>
    <property type="match status" value="1"/>
</dbReference>
<keyword evidence="4" id="KW-0540">Nuclease</keyword>
<dbReference type="InterPro" id="IPR051320">
    <property type="entry name" value="Viral_Replic_Matur_Polypro"/>
</dbReference>
<evidence type="ECO:0000256" key="7">
    <source>
        <dbReference type="ARBA" id="ARBA00022918"/>
    </source>
</evidence>
<dbReference type="GO" id="GO:0006508">
    <property type="term" value="P:proteolysis"/>
    <property type="evidence" value="ECO:0007669"/>
    <property type="project" value="UniProtKB-KW"/>
</dbReference>
<dbReference type="InterPro" id="IPR043128">
    <property type="entry name" value="Rev_trsase/Diguanyl_cyclase"/>
</dbReference>
<evidence type="ECO:0000256" key="3">
    <source>
        <dbReference type="ARBA" id="ARBA00022695"/>
    </source>
</evidence>
<dbReference type="AlphaFoldDB" id="A0A164PZ34"/>
<keyword evidence="11" id="KW-1185">Reference proteome</keyword>
<dbReference type="PANTHER" id="PTHR33064">
    <property type="entry name" value="POL PROTEIN"/>
    <property type="match status" value="1"/>
</dbReference>
<keyword evidence="5" id="KW-0255">Endonuclease</keyword>
<dbReference type="InterPro" id="IPR041577">
    <property type="entry name" value="RT_RNaseH_2"/>
</dbReference>
<keyword evidence="1" id="KW-0645">Protease</keyword>
<dbReference type="Pfam" id="PF00078">
    <property type="entry name" value="RVT_1"/>
    <property type="match status" value="1"/>
</dbReference>
<feature type="domain" description="Reverse transcriptase" evidence="8">
    <location>
        <begin position="155"/>
        <end position="275"/>
    </location>
</feature>
<evidence type="ECO:0000313" key="11">
    <source>
        <dbReference type="Proteomes" id="UP000076858"/>
    </source>
</evidence>
<evidence type="ECO:0000256" key="4">
    <source>
        <dbReference type="ARBA" id="ARBA00022722"/>
    </source>
</evidence>
<dbReference type="GO" id="GO:0008233">
    <property type="term" value="F:peptidase activity"/>
    <property type="evidence" value="ECO:0007669"/>
    <property type="project" value="UniProtKB-KW"/>
</dbReference>
<sequence length="375" mass="42448">MKEKVDEGNGVLAAIILSPTLPPVRVEPYIIESCVIPAKTMKIVNKYIEETMSKTAMVERAHSACPDREWIVPHCLVNIEGKGQKLTRISPWGFDVETDNVDEVCGTLKEEDMYLPDEIKEKMTSQANITEKQRTELDVSQCHCIYTGDARPISARPRRVSTYECQIIAEQVKSVLSKGIIEPSISPWSTNLVLIKKGRPDDLIKRVAGAVIFRPMDIENAFWQVPVHHEDREKTAFVTTDGLYQFKYLSFGLCNSPITFVRKIDHALLHLNSQFALMTAPLHQLLKKEVFLEWKLEHQLAMRNIQDALLAAPTLTHDDDDGDLVLKTNASKYGLGAVLNRVKEKIERPIIFICRKTSKAEMNNHSVARVVFGQE</sequence>
<evidence type="ECO:0000313" key="10">
    <source>
        <dbReference type="EMBL" id="KZS07280.1"/>
    </source>
</evidence>
<accession>A0A164PZ34</accession>
<dbReference type="Proteomes" id="UP000076858">
    <property type="component" value="Unassembled WGS sequence"/>
</dbReference>
<reference evidence="10 11" key="1">
    <citation type="submission" date="2016-03" db="EMBL/GenBank/DDBJ databases">
        <title>EvidentialGene: Evidence-directed Construction of Genes on Genomes.</title>
        <authorList>
            <person name="Gilbert D.G."/>
            <person name="Choi J.-H."/>
            <person name="Mockaitis K."/>
            <person name="Colbourne J."/>
            <person name="Pfrender M."/>
        </authorList>
    </citation>
    <scope>NUCLEOTIDE SEQUENCE [LARGE SCALE GENOMIC DNA]</scope>
    <source>
        <strain evidence="10 11">Xinb3</strain>
        <tissue evidence="10">Complete organism</tissue>
    </source>
</reference>
<keyword evidence="7" id="KW-0695">RNA-directed DNA polymerase</keyword>